<dbReference type="SMART" id="SM01043">
    <property type="entry name" value="BTAD"/>
    <property type="match status" value="1"/>
</dbReference>
<dbReference type="Gene3D" id="1.25.40.10">
    <property type="entry name" value="Tetratricopeptide repeat domain"/>
    <property type="match status" value="1"/>
</dbReference>
<evidence type="ECO:0000313" key="5">
    <source>
        <dbReference type="EMBL" id="MFH5209783.1"/>
    </source>
</evidence>
<organism evidence="5 6">
    <name type="scientific">Antrihabitans spumae</name>
    <dbReference type="NCBI Taxonomy" id="3373370"/>
    <lineage>
        <taxon>Bacteria</taxon>
        <taxon>Bacillati</taxon>
        <taxon>Actinomycetota</taxon>
        <taxon>Actinomycetes</taxon>
        <taxon>Mycobacteriales</taxon>
        <taxon>Nocardiaceae</taxon>
        <taxon>Antrihabitans</taxon>
    </lineage>
</organism>
<feature type="domain" description="Bacterial transcriptional activator" evidence="4">
    <location>
        <begin position="133"/>
        <end position="278"/>
    </location>
</feature>
<dbReference type="Proteomes" id="UP001609175">
    <property type="component" value="Unassembled WGS sequence"/>
</dbReference>
<comment type="similarity">
    <text evidence="1">Belongs to the AfsR/DnrI/RedD regulatory family.</text>
</comment>
<dbReference type="InterPro" id="IPR005158">
    <property type="entry name" value="BTAD"/>
</dbReference>
<dbReference type="EMBL" id="JBIMSO010000057">
    <property type="protein sequence ID" value="MFH5209783.1"/>
    <property type="molecule type" value="Genomic_DNA"/>
</dbReference>
<evidence type="ECO:0000256" key="1">
    <source>
        <dbReference type="ARBA" id="ARBA00005820"/>
    </source>
</evidence>
<proteinExistence type="inferred from homology"/>
<accession>A0ABW7JPR1</accession>
<name>A0ABW7JPR1_9NOCA</name>
<dbReference type="PANTHER" id="PTHR35807">
    <property type="entry name" value="TRANSCRIPTIONAL REGULATOR REDD-RELATED"/>
    <property type="match status" value="1"/>
</dbReference>
<dbReference type="Gene3D" id="1.10.10.10">
    <property type="entry name" value="Winged helix-like DNA-binding domain superfamily/Winged helix DNA-binding domain"/>
    <property type="match status" value="1"/>
</dbReference>
<dbReference type="SUPFAM" id="SSF48452">
    <property type="entry name" value="TPR-like"/>
    <property type="match status" value="1"/>
</dbReference>
<evidence type="ECO:0000259" key="3">
    <source>
        <dbReference type="SMART" id="SM00862"/>
    </source>
</evidence>
<sequence length="281" mass="31498">MPKQPADATARQQLLPTAEGGACRYEARLFGPFQILRDGNPLKDAAVLGRTSARTLLKWFLLHPGVRVESATLCEILWPDKQHPSNPTNRLHVTLHYLRHLLEPGLAARQPSAFIRSDGKGWYYFDFAGRWWTDVGEVERLFAEGKAAEARADAECAIASYERLLDYYDRTFLTENLFDKAFDSSRTVHDVAHHTAESRLLRLYLAQGLTHKALSCALSVLDRDPYSEEASMAIAEVSLLQGNTVTARSQLADHLTTMRQELGVNPSPSASHLWGRINITQ</sequence>
<comment type="caution">
    <text evidence="5">The sequence shown here is derived from an EMBL/GenBank/DDBJ whole genome shotgun (WGS) entry which is preliminary data.</text>
</comment>
<dbReference type="InterPro" id="IPR051677">
    <property type="entry name" value="AfsR-DnrI-RedD_regulator"/>
</dbReference>
<dbReference type="InterPro" id="IPR016032">
    <property type="entry name" value="Sig_transdc_resp-reg_C-effctor"/>
</dbReference>
<reference evidence="5 6" key="1">
    <citation type="submission" date="2024-10" db="EMBL/GenBank/DDBJ databases">
        <authorList>
            <person name="Riesco R."/>
        </authorList>
    </citation>
    <scope>NUCLEOTIDE SEQUENCE [LARGE SCALE GENOMIC DNA]</scope>
    <source>
        <strain evidence="5 6">NCIMB 15449</strain>
    </source>
</reference>
<dbReference type="SUPFAM" id="SSF46894">
    <property type="entry name" value="C-terminal effector domain of the bipartite response regulators"/>
    <property type="match status" value="1"/>
</dbReference>
<evidence type="ECO:0000259" key="4">
    <source>
        <dbReference type="SMART" id="SM01043"/>
    </source>
</evidence>
<feature type="domain" description="OmpR/PhoB-type" evidence="3">
    <location>
        <begin position="44"/>
        <end position="124"/>
    </location>
</feature>
<dbReference type="InterPro" id="IPR036388">
    <property type="entry name" value="WH-like_DNA-bd_sf"/>
</dbReference>
<dbReference type="Pfam" id="PF03704">
    <property type="entry name" value="BTAD"/>
    <property type="match status" value="1"/>
</dbReference>
<evidence type="ECO:0000313" key="6">
    <source>
        <dbReference type="Proteomes" id="UP001609175"/>
    </source>
</evidence>
<dbReference type="InterPro" id="IPR001867">
    <property type="entry name" value="OmpR/PhoB-type_DNA-bd"/>
</dbReference>
<keyword evidence="2" id="KW-0238">DNA-binding</keyword>
<protein>
    <submittedName>
        <fullName evidence="5">BTAD domain-containing putative transcriptional regulator</fullName>
    </submittedName>
</protein>
<gene>
    <name evidence="5" type="ORF">ACHIPZ_16510</name>
</gene>
<dbReference type="RefSeq" id="WP_395115490.1">
    <property type="nucleotide sequence ID" value="NZ_JBIMSO010000057.1"/>
</dbReference>
<dbReference type="SMART" id="SM00862">
    <property type="entry name" value="Trans_reg_C"/>
    <property type="match status" value="1"/>
</dbReference>
<dbReference type="InterPro" id="IPR011990">
    <property type="entry name" value="TPR-like_helical_dom_sf"/>
</dbReference>
<evidence type="ECO:0000256" key="2">
    <source>
        <dbReference type="ARBA" id="ARBA00023125"/>
    </source>
</evidence>